<dbReference type="InterPro" id="IPR011992">
    <property type="entry name" value="EF-hand-dom_pair"/>
</dbReference>
<dbReference type="GO" id="GO:0031514">
    <property type="term" value="C:motile cilium"/>
    <property type="evidence" value="ECO:0007669"/>
    <property type="project" value="TreeGrafter"/>
</dbReference>
<keyword evidence="4" id="KW-0966">Cell projection</keyword>
<dbReference type="EMBL" id="GL439539">
    <property type="protein sequence ID" value="EFN67126.1"/>
    <property type="molecule type" value="Genomic_DNA"/>
</dbReference>
<comment type="subcellular location">
    <subcellularLocation>
        <location evidence="1">Cell projection</location>
        <location evidence="1">Cilium</location>
    </subcellularLocation>
</comment>
<dbReference type="OrthoDB" id="4899631at2759"/>
<accession>E2AHH1</accession>
<sequence length="325" mass="36934">MTIARISPDAKQIVTVGNEKCQNVHVWLWTHGRDKPDGDMLACGLENGAIWILHHITLDPLEEIPYKHSSVAVNKIAFAHCADYMAYTDDASTVVVLKKNDIATSKELHLWNLIGKYHSHYLPITDILFGQSTTDSAGSSRFFSLGKDRELIEYDLEHRSVDLMAQSGGEGLLPFRCLVEGERKSLINEMKDLFYYAQILHQGENTTAARIISDTVVIEQIPNLMRAVGYFPTNKEIENIMTEVRYKCIEKITFEEFVRLYVNHRPAFGFTIRQIKEAFGTLIDESFTNMENPTLTREQFIDVLLGRATSKTSMEDSENIGKSIH</sequence>
<keyword evidence="2" id="KW-0853">WD repeat</keyword>
<dbReference type="OMA" id="MAYANNA"/>
<evidence type="ECO:0000256" key="1">
    <source>
        <dbReference type="ARBA" id="ARBA00004138"/>
    </source>
</evidence>
<gene>
    <name evidence="5" type="ORF">EAG_12109</name>
</gene>
<dbReference type="Gene3D" id="2.130.10.10">
    <property type="entry name" value="YVTN repeat-like/Quinoprotein amine dehydrogenase"/>
    <property type="match status" value="1"/>
</dbReference>
<name>E2AHH1_CAMFO</name>
<dbReference type="InParanoid" id="E2AHH1"/>
<dbReference type="SUPFAM" id="SSF50978">
    <property type="entry name" value="WD40 repeat-like"/>
    <property type="match status" value="1"/>
</dbReference>
<protein>
    <submittedName>
        <fullName evidence="5">WD repeat-containing protein 66</fullName>
    </submittedName>
</protein>
<reference evidence="5 6" key="1">
    <citation type="journal article" date="2010" name="Science">
        <title>Genomic comparison of the ants Camponotus floridanus and Harpegnathos saltator.</title>
        <authorList>
            <person name="Bonasio R."/>
            <person name="Zhang G."/>
            <person name="Ye C."/>
            <person name="Mutti N.S."/>
            <person name="Fang X."/>
            <person name="Qin N."/>
            <person name="Donahue G."/>
            <person name="Yang P."/>
            <person name="Li Q."/>
            <person name="Li C."/>
            <person name="Zhang P."/>
            <person name="Huang Z."/>
            <person name="Berger S.L."/>
            <person name="Reinberg D."/>
            <person name="Wang J."/>
            <person name="Liebig J."/>
        </authorList>
    </citation>
    <scope>NUCLEOTIDE SEQUENCE [LARGE SCALE GENOMIC DNA]</scope>
    <source>
        <strain evidence="6">C129</strain>
    </source>
</reference>
<evidence type="ECO:0000256" key="2">
    <source>
        <dbReference type="ARBA" id="ARBA00022574"/>
    </source>
</evidence>
<dbReference type="Proteomes" id="UP000000311">
    <property type="component" value="Unassembled WGS sequence"/>
</dbReference>
<dbReference type="InterPro" id="IPR050630">
    <property type="entry name" value="WD_repeat_EMAP"/>
</dbReference>
<proteinExistence type="predicted"/>
<dbReference type="AlphaFoldDB" id="E2AHH1"/>
<evidence type="ECO:0000313" key="5">
    <source>
        <dbReference type="EMBL" id="EFN67126.1"/>
    </source>
</evidence>
<dbReference type="InterPro" id="IPR015943">
    <property type="entry name" value="WD40/YVTN_repeat-like_dom_sf"/>
</dbReference>
<dbReference type="SUPFAM" id="SSF47473">
    <property type="entry name" value="EF-hand"/>
    <property type="match status" value="1"/>
</dbReference>
<keyword evidence="3" id="KW-0677">Repeat</keyword>
<dbReference type="PANTHER" id="PTHR13720">
    <property type="entry name" value="WD-40 REPEAT PROTEIN"/>
    <property type="match status" value="1"/>
</dbReference>
<evidence type="ECO:0000256" key="4">
    <source>
        <dbReference type="ARBA" id="ARBA00023273"/>
    </source>
</evidence>
<dbReference type="Gene3D" id="1.10.238.10">
    <property type="entry name" value="EF-hand"/>
    <property type="match status" value="1"/>
</dbReference>
<keyword evidence="6" id="KW-1185">Reference proteome</keyword>
<dbReference type="PANTHER" id="PTHR13720:SF13">
    <property type="entry name" value="CILIA- AND FLAGELLA-ASSOCIATED PROTEIN 251"/>
    <property type="match status" value="1"/>
</dbReference>
<evidence type="ECO:0000313" key="6">
    <source>
        <dbReference type="Proteomes" id="UP000000311"/>
    </source>
</evidence>
<organism evidence="6">
    <name type="scientific">Camponotus floridanus</name>
    <name type="common">Florida carpenter ant</name>
    <dbReference type="NCBI Taxonomy" id="104421"/>
    <lineage>
        <taxon>Eukaryota</taxon>
        <taxon>Metazoa</taxon>
        <taxon>Ecdysozoa</taxon>
        <taxon>Arthropoda</taxon>
        <taxon>Hexapoda</taxon>
        <taxon>Insecta</taxon>
        <taxon>Pterygota</taxon>
        <taxon>Neoptera</taxon>
        <taxon>Endopterygota</taxon>
        <taxon>Hymenoptera</taxon>
        <taxon>Apocrita</taxon>
        <taxon>Aculeata</taxon>
        <taxon>Formicoidea</taxon>
        <taxon>Formicidae</taxon>
        <taxon>Formicinae</taxon>
        <taxon>Camponotus</taxon>
    </lineage>
</organism>
<evidence type="ECO:0000256" key="3">
    <source>
        <dbReference type="ARBA" id="ARBA00022737"/>
    </source>
</evidence>
<dbReference type="InterPro" id="IPR036322">
    <property type="entry name" value="WD40_repeat_dom_sf"/>
</dbReference>
<dbReference type="STRING" id="104421.E2AHH1"/>